<accession>A0A3M0G2L8</accession>
<feature type="compositionally biased region" description="Basic and acidic residues" evidence="1">
    <location>
        <begin position="88"/>
        <end position="99"/>
    </location>
</feature>
<sequence>MYTLSKNLKLSAIIFMVVGAVLFAVDYVMLPKSTADIEAMEAAHGGGHGDTAHEVDGGTHTEKGHSTEIHGESNHASGVAHGDSQLADSHDGDHADGGHVMSKEEHLEHTLHQYQNKPWSAIYIAAFFFFMIALACLAFYAVQYVAQAGWSPLLLRVMEGITGYLLPGSIIMFVLLALSGFHLNHLFHWMDPDLLVEGGDKYDKLIAGKSGYLNVTGLLIRAAVFIAGWNIYRFFAVKFSKNQDEGADNRWHKKSFKAAAGFLVFFIYTESIMSWDWIMSLDPHWFSTLFGWYVFAGMMVCAITVIAMVTIYLKSIGLLENVNDSHIHDLAKFMFAFSIFWTYLWFSQFMLIWYSNIPEEVTYYITRIEDYNLPFFGMLAMNFVFPLLLLMNSEYKRINWFVMMAGVVILLGHYLDLFNMVMPATVGKSWSIGFVEIGSLMFFFGLFIFVVFSSLAKRPLEPKRNPLIEESKHFHY</sequence>
<dbReference type="AlphaFoldDB" id="A0A3M0G2L8"/>
<protein>
    <submittedName>
        <fullName evidence="3">Quinol:cytochrome C oxidoreductase</fullName>
    </submittedName>
</protein>
<feature type="compositionally biased region" description="Basic and acidic residues" evidence="1">
    <location>
        <begin position="50"/>
        <end position="73"/>
    </location>
</feature>
<evidence type="ECO:0000313" key="4">
    <source>
        <dbReference type="Proteomes" id="UP000281985"/>
    </source>
</evidence>
<feature type="transmembrane region" description="Helical" evidence="2">
    <location>
        <begin position="333"/>
        <end position="353"/>
    </location>
</feature>
<keyword evidence="2" id="KW-0812">Transmembrane</keyword>
<dbReference type="PANTHER" id="PTHR43044:SF1">
    <property type="entry name" value="QUINOL:CYTOCHROME C OXIDOREDUCTASE QUINONE-BINDING SUBUNIT 2"/>
    <property type="match status" value="1"/>
</dbReference>
<reference evidence="3 4" key="1">
    <citation type="submission" date="2018-10" db="EMBL/GenBank/DDBJ databases">
        <title>Dokdonia luteus sp. nov., isolated from sea water.</title>
        <authorList>
            <person name="Zhou L.Y."/>
            <person name="Du Z.J."/>
        </authorList>
    </citation>
    <scope>NUCLEOTIDE SEQUENCE [LARGE SCALE GENOMIC DNA]</scope>
    <source>
        <strain evidence="3 4">SH27</strain>
    </source>
</reference>
<gene>
    <name evidence="3" type="ORF">EAX61_09085</name>
</gene>
<feature type="transmembrane region" description="Helical" evidence="2">
    <location>
        <begin position="163"/>
        <end position="183"/>
    </location>
</feature>
<keyword evidence="2" id="KW-0472">Membrane</keyword>
<dbReference type="PANTHER" id="PTHR43044">
    <property type="match status" value="1"/>
</dbReference>
<feature type="transmembrane region" description="Helical" evidence="2">
    <location>
        <begin position="435"/>
        <end position="456"/>
    </location>
</feature>
<dbReference type="Proteomes" id="UP000281985">
    <property type="component" value="Unassembled WGS sequence"/>
</dbReference>
<keyword evidence="4" id="KW-1185">Reference proteome</keyword>
<evidence type="ECO:0000313" key="3">
    <source>
        <dbReference type="EMBL" id="RMB59200.1"/>
    </source>
</evidence>
<proteinExistence type="predicted"/>
<dbReference type="OrthoDB" id="140980at2"/>
<evidence type="ECO:0000256" key="1">
    <source>
        <dbReference type="SAM" id="MobiDB-lite"/>
    </source>
</evidence>
<dbReference type="RefSeq" id="WP_121917368.1">
    <property type="nucleotide sequence ID" value="NZ_REFV01000007.1"/>
</dbReference>
<comment type="caution">
    <text evidence="3">The sequence shown here is derived from an EMBL/GenBank/DDBJ whole genome shotgun (WGS) entry which is preliminary data.</text>
</comment>
<feature type="transmembrane region" description="Helical" evidence="2">
    <location>
        <begin position="12"/>
        <end position="30"/>
    </location>
</feature>
<name>A0A3M0G2L8_9FLAO</name>
<feature type="transmembrane region" description="Helical" evidence="2">
    <location>
        <begin position="121"/>
        <end position="142"/>
    </location>
</feature>
<feature type="transmembrane region" description="Helical" evidence="2">
    <location>
        <begin position="212"/>
        <end position="235"/>
    </location>
</feature>
<feature type="transmembrane region" description="Helical" evidence="2">
    <location>
        <begin position="373"/>
        <end position="391"/>
    </location>
</feature>
<feature type="region of interest" description="Disordered" evidence="1">
    <location>
        <begin position="43"/>
        <end position="99"/>
    </location>
</feature>
<dbReference type="EMBL" id="REFV01000007">
    <property type="protein sequence ID" value="RMB59200.1"/>
    <property type="molecule type" value="Genomic_DNA"/>
</dbReference>
<feature type="transmembrane region" description="Helical" evidence="2">
    <location>
        <begin position="256"/>
        <end position="278"/>
    </location>
</feature>
<evidence type="ECO:0000256" key="2">
    <source>
        <dbReference type="SAM" id="Phobius"/>
    </source>
</evidence>
<feature type="transmembrane region" description="Helical" evidence="2">
    <location>
        <begin position="398"/>
        <end position="415"/>
    </location>
</feature>
<feature type="transmembrane region" description="Helical" evidence="2">
    <location>
        <begin position="290"/>
        <end position="313"/>
    </location>
</feature>
<organism evidence="3 4">
    <name type="scientific">Dokdonia sinensis</name>
    <dbReference type="NCBI Taxonomy" id="2479847"/>
    <lineage>
        <taxon>Bacteria</taxon>
        <taxon>Pseudomonadati</taxon>
        <taxon>Bacteroidota</taxon>
        <taxon>Flavobacteriia</taxon>
        <taxon>Flavobacteriales</taxon>
        <taxon>Flavobacteriaceae</taxon>
        <taxon>Dokdonia</taxon>
    </lineage>
</organism>
<keyword evidence="2" id="KW-1133">Transmembrane helix</keyword>